<accession>A0A1M4PMI7</accession>
<name>A0A1M4PMI7_9FIRM</name>
<dbReference type="Proteomes" id="UP000245423">
    <property type="component" value="Chromosome 1"/>
</dbReference>
<evidence type="ECO:0000313" key="1">
    <source>
        <dbReference type="EMBL" id="SHD76683.1"/>
    </source>
</evidence>
<sequence length="41" mass="4470">MYTNGPAGSRDITTSVKPNLGISPIIIPKDDIKPIIEYEVI</sequence>
<organism evidence="1 2">
    <name type="scientific">[Clostridium] ultunense Esp</name>
    <dbReference type="NCBI Taxonomy" id="1288971"/>
    <lineage>
        <taxon>Bacteria</taxon>
        <taxon>Bacillati</taxon>
        <taxon>Bacillota</taxon>
        <taxon>Tissierellia</taxon>
        <taxon>Tissierellales</taxon>
        <taxon>Tepidimicrobiaceae</taxon>
        <taxon>Schnuerera</taxon>
    </lineage>
</organism>
<protein>
    <submittedName>
        <fullName evidence="1">Uncharacterized protein</fullName>
    </submittedName>
</protein>
<keyword evidence="2" id="KW-1185">Reference proteome</keyword>
<dbReference type="EMBL" id="LT669839">
    <property type="protein sequence ID" value="SHD76683.1"/>
    <property type="molecule type" value="Genomic_DNA"/>
</dbReference>
<dbReference type="AlphaFoldDB" id="A0A1M4PMI7"/>
<gene>
    <name evidence="1" type="ORF">CUESP1_1311</name>
</gene>
<reference evidence="1 2" key="1">
    <citation type="submission" date="2016-11" db="EMBL/GenBank/DDBJ databases">
        <authorList>
            <person name="Manzoor S."/>
        </authorList>
    </citation>
    <scope>NUCLEOTIDE SEQUENCE [LARGE SCALE GENOMIC DNA]</scope>
    <source>
        <strain evidence="1">Clostridium ultunense strain Esp</strain>
    </source>
</reference>
<proteinExistence type="predicted"/>
<evidence type="ECO:0000313" key="2">
    <source>
        <dbReference type="Proteomes" id="UP000245423"/>
    </source>
</evidence>